<evidence type="ECO:0000259" key="3">
    <source>
        <dbReference type="Pfam" id="PF17782"/>
    </source>
</evidence>
<sequence>MLRLMMAPGVGAVKLGRLLRTLGGPSKAVRADYHRLQEAGCLNEQQLLWIAGHQWDDRQVDLQIEAMRAASIQPLFFWHNEYPAYLSQIYDPPPMLFVRGDVESLNTPCFAIVGTREPTLNGVNAARELASSLAAAGLTIVSGLARGIDSTAHQAALDTGGRTIAVLGCGADIIYPPENVKLAGRICERGCLISEYPIGTPPEARNFPRRNRLISGLSRGVLVVEAGLKSGALLTAGYAVDQDREVFAVPGDPVRPLSEGVNTLIQQGAKLVKSVRDILEELGVTPAAALSGSADGTQEVLKPSLSSEERRVFESLGREALHVDELAEKLGMDVSQLLGILLRLVMKQLVREYPGKLYSLG</sequence>
<dbReference type="InterPro" id="IPR057666">
    <property type="entry name" value="DrpA_SLOG"/>
</dbReference>
<evidence type="ECO:0000313" key="5">
    <source>
        <dbReference type="Proteomes" id="UP000179129"/>
    </source>
</evidence>
<dbReference type="Gene3D" id="3.40.50.450">
    <property type="match status" value="1"/>
</dbReference>
<organism evidence="4 5">
    <name type="scientific">Candidatus Glassbacteria bacterium RIFCSPLOWO2_12_FULL_58_11</name>
    <dbReference type="NCBI Taxonomy" id="1817867"/>
    <lineage>
        <taxon>Bacteria</taxon>
        <taxon>Candidatus Glassiibacteriota</taxon>
    </lineage>
</organism>
<dbReference type="InterPro" id="IPR036390">
    <property type="entry name" value="WH_DNA-bd_sf"/>
</dbReference>
<dbReference type="Proteomes" id="UP000179129">
    <property type="component" value="Unassembled WGS sequence"/>
</dbReference>
<dbReference type="SUPFAM" id="SSF46785">
    <property type="entry name" value="Winged helix' DNA-binding domain"/>
    <property type="match status" value="1"/>
</dbReference>
<comment type="similarity">
    <text evidence="1">Belongs to the DprA/Smf family.</text>
</comment>
<evidence type="ECO:0000256" key="1">
    <source>
        <dbReference type="ARBA" id="ARBA00006525"/>
    </source>
</evidence>
<comment type="caution">
    <text evidence="4">The sequence shown here is derived from an EMBL/GenBank/DDBJ whole genome shotgun (WGS) entry which is preliminary data.</text>
</comment>
<dbReference type="Gene3D" id="1.10.10.10">
    <property type="entry name" value="Winged helix-like DNA-binding domain superfamily/Winged helix DNA-binding domain"/>
    <property type="match status" value="1"/>
</dbReference>
<dbReference type="SUPFAM" id="SSF102405">
    <property type="entry name" value="MCP/YpsA-like"/>
    <property type="match status" value="1"/>
</dbReference>
<evidence type="ECO:0000313" key="4">
    <source>
        <dbReference type="EMBL" id="OGG03620.1"/>
    </source>
</evidence>
<feature type="domain" description="Smf/DprA SLOG" evidence="2">
    <location>
        <begin position="75"/>
        <end position="282"/>
    </location>
</feature>
<dbReference type="NCBIfam" id="TIGR00732">
    <property type="entry name" value="dprA"/>
    <property type="match status" value="1"/>
</dbReference>
<proteinExistence type="inferred from homology"/>
<reference evidence="4 5" key="1">
    <citation type="journal article" date="2016" name="Nat. Commun.">
        <title>Thousands of microbial genomes shed light on interconnected biogeochemical processes in an aquifer system.</title>
        <authorList>
            <person name="Anantharaman K."/>
            <person name="Brown C.T."/>
            <person name="Hug L.A."/>
            <person name="Sharon I."/>
            <person name="Castelle C.J."/>
            <person name="Probst A.J."/>
            <person name="Thomas B.C."/>
            <person name="Singh A."/>
            <person name="Wilkins M.J."/>
            <person name="Karaoz U."/>
            <person name="Brodie E.L."/>
            <person name="Williams K.H."/>
            <person name="Hubbard S.S."/>
            <person name="Banfield J.F."/>
        </authorList>
    </citation>
    <scope>NUCLEOTIDE SEQUENCE [LARGE SCALE GENOMIC DNA]</scope>
</reference>
<dbReference type="PANTHER" id="PTHR43022:SF1">
    <property type="entry name" value="PROTEIN SMF"/>
    <property type="match status" value="1"/>
</dbReference>
<dbReference type="GO" id="GO:0009294">
    <property type="term" value="P:DNA-mediated transformation"/>
    <property type="evidence" value="ECO:0007669"/>
    <property type="project" value="InterPro"/>
</dbReference>
<gene>
    <name evidence="4" type="ORF">A3F83_11800</name>
</gene>
<accession>A0A1F5YTT4</accession>
<dbReference type="AlphaFoldDB" id="A0A1F5YTT4"/>
<dbReference type="STRING" id="1817867.A3F83_11800"/>
<dbReference type="Pfam" id="PF17782">
    <property type="entry name" value="WHD_DprA"/>
    <property type="match status" value="1"/>
</dbReference>
<dbReference type="InterPro" id="IPR003488">
    <property type="entry name" value="DprA"/>
</dbReference>
<dbReference type="Pfam" id="PF02481">
    <property type="entry name" value="DNA_processg_A"/>
    <property type="match status" value="1"/>
</dbReference>
<evidence type="ECO:0000259" key="2">
    <source>
        <dbReference type="Pfam" id="PF02481"/>
    </source>
</evidence>
<dbReference type="InterPro" id="IPR036388">
    <property type="entry name" value="WH-like_DNA-bd_sf"/>
</dbReference>
<name>A0A1F5YTT4_9BACT</name>
<dbReference type="EMBL" id="MFIX01000139">
    <property type="protein sequence ID" value="OGG03620.1"/>
    <property type="molecule type" value="Genomic_DNA"/>
</dbReference>
<feature type="domain" description="DprA winged helix" evidence="3">
    <location>
        <begin position="302"/>
        <end position="356"/>
    </location>
</feature>
<protein>
    <submittedName>
        <fullName evidence="4">DNA protecting protein DprA</fullName>
    </submittedName>
</protein>
<dbReference type="InterPro" id="IPR041614">
    <property type="entry name" value="DprA_WH"/>
</dbReference>
<dbReference type="PANTHER" id="PTHR43022">
    <property type="entry name" value="PROTEIN SMF"/>
    <property type="match status" value="1"/>
</dbReference>